<protein>
    <submittedName>
        <fullName evidence="3">Uncharacterized protein</fullName>
    </submittedName>
</protein>
<accession>A0AAV4D986</accession>
<dbReference type="EMBL" id="BLXT01007620">
    <property type="protein sequence ID" value="GFO40613.1"/>
    <property type="molecule type" value="Genomic_DNA"/>
</dbReference>
<keyword evidence="2" id="KW-0812">Transmembrane</keyword>
<keyword evidence="2" id="KW-0472">Membrane</keyword>
<evidence type="ECO:0000313" key="4">
    <source>
        <dbReference type="Proteomes" id="UP000735302"/>
    </source>
</evidence>
<keyword evidence="4" id="KW-1185">Reference proteome</keyword>
<comment type="caution">
    <text evidence="3">The sequence shown here is derived from an EMBL/GenBank/DDBJ whole genome shotgun (WGS) entry which is preliminary data.</text>
</comment>
<evidence type="ECO:0000256" key="2">
    <source>
        <dbReference type="SAM" id="Phobius"/>
    </source>
</evidence>
<name>A0AAV4D986_9GAST</name>
<gene>
    <name evidence="3" type="ORF">PoB_006711800</name>
</gene>
<organism evidence="3 4">
    <name type="scientific">Plakobranchus ocellatus</name>
    <dbReference type="NCBI Taxonomy" id="259542"/>
    <lineage>
        <taxon>Eukaryota</taxon>
        <taxon>Metazoa</taxon>
        <taxon>Spiralia</taxon>
        <taxon>Lophotrochozoa</taxon>
        <taxon>Mollusca</taxon>
        <taxon>Gastropoda</taxon>
        <taxon>Heterobranchia</taxon>
        <taxon>Euthyneura</taxon>
        <taxon>Panpulmonata</taxon>
        <taxon>Sacoglossa</taxon>
        <taxon>Placobranchoidea</taxon>
        <taxon>Plakobranchidae</taxon>
        <taxon>Plakobranchus</taxon>
    </lineage>
</organism>
<reference evidence="3 4" key="1">
    <citation type="journal article" date="2021" name="Elife">
        <title>Chloroplast acquisition without the gene transfer in kleptoplastic sea slugs, Plakobranchus ocellatus.</title>
        <authorList>
            <person name="Maeda T."/>
            <person name="Takahashi S."/>
            <person name="Yoshida T."/>
            <person name="Shimamura S."/>
            <person name="Takaki Y."/>
            <person name="Nagai Y."/>
            <person name="Toyoda A."/>
            <person name="Suzuki Y."/>
            <person name="Arimoto A."/>
            <person name="Ishii H."/>
            <person name="Satoh N."/>
            <person name="Nishiyama T."/>
            <person name="Hasebe M."/>
            <person name="Maruyama T."/>
            <person name="Minagawa J."/>
            <person name="Obokata J."/>
            <person name="Shigenobu S."/>
        </authorList>
    </citation>
    <scope>NUCLEOTIDE SEQUENCE [LARGE SCALE GENOMIC DNA]</scope>
</reference>
<feature type="transmembrane region" description="Helical" evidence="2">
    <location>
        <begin position="25"/>
        <end position="46"/>
    </location>
</feature>
<keyword evidence="2" id="KW-1133">Transmembrane helix</keyword>
<evidence type="ECO:0000256" key="1">
    <source>
        <dbReference type="SAM" id="MobiDB-lite"/>
    </source>
</evidence>
<dbReference type="AlphaFoldDB" id="A0AAV4D986"/>
<sequence length="118" mass="13062">MKKIVIWCKGPVNSSNVLKTKKTSYATSLFGLILLNVAVVLCLVFAHIAEGRGSIAHPEYGKDPTIEPQPSQAVEADEATKRKESTAAQRISSTSLSRNVYVEENKLIEEIIDQYVRE</sequence>
<proteinExistence type="predicted"/>
<dbReference type="Proteomes" id="UP000735302">
    <property type="component" value="Unassembled WGS sequence"/>
</dbReference>
<feature type="region of interest" description="Disordered" evidence="1">
    <location>
        <begin position="56"/>
        <end position="90"/>
    </location>
</feature>
<evidence type="ECO:0000313" key="3">
    <source>
        <dbReference type="EMBL" id="GFO40613.1"/>
    </source>
</evidence>